<dbReference type="PANTHER" id="PTHR40202:SF1">
    <property type="entry name" value="HD DOMAIN-CONTAINING PROTEIN"/>
    <property type="match status" value="1"/>
</dbReference>
<dbReference type="EMBL" id="SODP01000001">
    <property type="protein sequence ID" value="TDW76581.1"/>
    <property type="molecule type" value="Genomic_DNA"/>
</dbReference>
<evidence type="ECO:0000256" key="5">
    <source>
        <dbReference type="ARBA" id="ARBA00023002"/>
    </source>
</evidence>
<dbReference type="CDD" id="cd00077">
    <property type="entry name" value="HDc"/>
    <property type="match status" value="1"/>
</dbReference>
<dbReference type="Pfam" id="PF05153">
    <property type="entry name" value="MIOX"/>
    <property type="match status" value="1"/>
</dbReference>
<dbReference type="InterPro" id="IPR003607">
    <property type="entry name" value="HD/PDEase_dom"/>
</dbReference>
<keyword evidence="8" id="KW-1185">Reference proteome</keyword>
<dbReference type="PANTHER" id="PTHR40202">
    <property type="match status" value="1"/>
</dbReference>
<proteinExistence type="predicted"/>
<dbReference type="GO" id="GO:0005737">
    <property type="term" value="C:cytoplasm"/>
    <property type="evidence" value="ECO:0007669"/>
    <property type="project" value="UniProtKB-SubCell"/>
</dbReference>
<dbReference type="Proteomes" id="UP000295146">
    <property type="component" value="Unassembled WGS sequence"/>
</dbReference>
<organism evidence="7 8">
    <name type="scientific">Kribbella pratensis</name>
    <dbReference type="NCBI Taxonomy" id="2512112"/>
    <lineage>
        <taxon>Bacteria</taxon>
        <taxon>Bacillati</taxon>
        <taxon>Actinomycetota</taxon>
        <taxon>Actinomycetes</taxon>
        <taxon>Propionibacteriales</taxon>
        <taxon>Kribbellaceae</taxon>
        <taxon>Kribbella</taxon>
    </lineage>
</organism>
<evidence type="ECO:0000256" key="1">
    <source>
        <dbReference type="ARBA" id="ARBA00001962"/>
    </source>
</evidence>
<evidence type="ECO:0000313" key="7">
    <source>
        <dbReference type="EMBL" id="TDW76581.1"/>
    </source>
</evidence>
<reference evidence="7 8" key="1">
    <citation type="submission" date="2019-03" db="EMBL/GenBank/DDBJ databases">
        <title>Genomic Encyclopedia of Type Strains, Phase III (KMG-III): the genomes of soil and plant-associated and newly described type strains.</title>
        <authorList>
            <person name="Whitman W."/>
        </authorList>
    </citation>
    <scope>NUCLEOTIDE SEQUENCE [LARGE SCALE GENOMIC DNA]</scope>
    <source>
        <strain evidence="7 8">VKM Ac-2573</strain>
    </source>
</reference>
<keyword evidence="4" id="KW-0479">Metal-binding</keyword>
<sequence>MSIRTVDDLMNLLADCEDAWDMPDRSGDPVDILDHDRQCAELLRRDFPDDEELQVAGLVHDIGHLLRPGDDAGHGRHGADAVRGLLGERVARLVELHVVAKRYLVATDAVHAERLSASSRRTLVAQGGALSEDQVRAFRHDPEFAAAVALRRADDAGKVVGLEVAPLESWRPVVERVVERAAQRAAERVARG</sequence>
<dbReference type="AlphaFoldDB" id="A0A4R8CKA6"/>
<dbReference type="SUPFAM" id="SSF109604">
    <property type="entry name" value="HD-domain/PDEase-like"/>
    <property type="match status" value="1"/>
</dbReference>
<comment type="caution">
    <text evidence="7">The sequence shown here is derived from an EMBL/GenBank/DDBJ whole genome shotgun (WGS) entry which is preliminary data.</text>
</comment>
<dbReference type="InterPro" id="IPR007828">
    <property type="entry name" value="Inositol_oxygenase"/>
</dbReference>
<evidence type="ECO:0000256" key="2">
    <source>
        <dbReference type="ARBA" id="ARBA00004496"/>
    </source>
</evidence>
<dbReference type="OrthoDB" id="581608at2"/>
<dbReference type="GO" id="GO:0005506">
    <property type="term" value="F:iron ion binding"/>
    <property type="evidence" value="ECO:0007669"/>
    <property type="project" value="InterPro"/>
</dbReference>
<dbReference type="GO" id="GO:0050113">
    <property type="term" value="F:inositol oxygenase activity"/>
    <property type="evidence" value="ECO:0007669"/>
    <property type="project" value="InterPro"/>
</dbReference>
<evidence type="ECO:0000256" key="6">
    <source>
        <dbReference type="ARBA" id="ARBA00023004"/>
    </source>
</evidence>
<evidence type="ECO:0000256" key="3">
    <source>
        <dbReference type="ARBA" id="ARBA00022490"/>
    </source>
</evidence>
<evidence type="ECO:0000256" key="4">
    <source>
        <dbReference type="ARBA" id="ARBA00022723"/>
    </source>
</evidence>
<gene>
    <name evidence="7" type="ORF">EV653_1738</name>
</gene>
<keyword evidence="6" id="KW-0408">Iron</keyword>
<evidence type="ECO:0000313" key="8">
    <source>
        <dbReference type="Proteomes" id="UP000295146"/>
    </source>
</evidence>
<dbReference type="InterPro" id="IPR052567">
    <property type="entry name" value="OP_Dioxygenase"/>
</dbReference>
<dbReference type="Gene3D" id="1.10.3210.10">
    <property type="entry name" value="Hypothetical protein af1432"/>
    <property type="match status" value="1"/>
</dbReference>
<dbReference type="GO" id="GO:0019310">
    <property type="term" value="P:inositol catabolic process"/>
    <property type="evidence" value="ECO:0007669"/>
    <property type="project" value="InterPro"/>
</dbReference>
<keyword evidence="5" id="KW-0560">Oxidoreductase</keyword>
<comment type="cofactor">
    <cofactor evidence="1">
        <name>Fe cation</name>
        <dbReference type="ChEBI" id="CHEBI:24875"/>
    </cofactor>
</comment>
<accession>A0A4R8CKA6</accession>
<keyword evidence="3" id="KW-0963">Cytoplasm</keyword>
<comment type="subcellular location">
    <subcellularLocation>
        <location evidence="2">Cytoplasm</location>
    </subcellularLocation>
</comment>
<name>A0A4R8CKA6_9ACTN</name>
<dbReference type="RefSeq" id="WP_134099808.1">
    <property type="nucleotide sequence ID" value="NZ_SODP01000001.1"/>
</dbReference>
<protein>
    <submittedName>
        <fullName evidence="7">HD phosphohydrolase</fullName>
    </submittedName>
</protein>